<name>A0A5R9GGG3_9BACL</name>
<dbReference type="RefSeq" id="WP_138194520.1">
    <property type="nucleotide sequence ID" value="NZ_VCIW01000007.1"/>
</dbReference>
<dbReference type="Gene3D" id="3.40.50.1110">
    <property type="entry name" value="SGNH hydrolase"/>
    <property type="match status" value="1"/>
</dbReference>
<organism evidence="2 3">
    <name type="scientific">Paenibacillus antri</name>
    <dbReference type="NCBI Taxonomy" id="2582848"/>
    <lineage>
        <taxon>Bacteria</taxon>
        <taxon>Bacillati</taxon>
        <taxon>Bacillota</taxon>
        <taxon>Bacilli</taxon>
        <taxon>Bacillales</taxon>
        <taxon>Paenibacillaceae</taxon>
        <taxon>Paenibacillus</taxon>
    </lineage>
</organism>
<evidence type="ECO:0000313" key="2">
    <source>
        <dbReference type="EMBL" id="TLS51813.1"/>
    </source>
</evidence>
<dbReference type="GO" id="GO:0004622">
    <property type="term" value="F:phosphatidylcholine lysophospholipase activity"/>
    <property type="evidence" value="ECO:0007669"/>
    <property type="project" value="TreeGrafter"/>
</dbReference>
<evidence type="ECO:0000259" key="1">
    <source>
        <dbReference type="Pfam" id="PF13472"/>
    </source>
</evidence>
<comment type="caution">
    <text evidence="2">The sequence shown here is derived from an EMBL/GenBank/DDBJ whole genome shotgun (WGS) entry which is preliminary data.</text>
</comment>
<dbReference type="PANTHER" id="PTHR30383">
    <property type="entry name" value="THIOESTERASE 1/PROTEASE 1/LYSOPHOSPHOLIPASE L1"/>
    <property type="match status" value="1"/>
</dbReference>
<protein>
    <recommendedName>
        <fullName evidence="1">SGNH hydrolase-type esterase domain-containing protein</fullName>
    </recommendedName>
</protein>
<gene>
    <name evidence="2" type="ORF">FE782_12940</name>
</gene>
<dbReference type="InterPro" id="IPR051532">
    <property type="entry name" value="Ester_Hydrolysis_Enzymes"/>
</dbReference>
<dbReference type="PANTHER" id="PTHR30383:SF26">
    <property type="entry name" value="SGNH HYDROLASE-TYPE ESTERASE DOMAIN-CONTAINING PROTEIN"/>
    <property type="match status" value="1"/>
</dbReference>
<dbReference type="Pfam" id="PF13472">
    <property type="entry name" value="Lipase_GDSL_2"/>
    <property type="match status" value="1"/>
</dbReference>
<keyword evidence="3" id="KW-1185">Reference proteome</keyword>
<dbReference type="OrthoDB" id="388542at2"/>
<sequence>MKKVLLLGDSIRMGYDEYVRDILKDKCKVYYDDTDNGRFAAYTLWQANQLFRKYGKFDVVHWNNGYWDMNIEPPMAEAVHPIDEYIHFLKRIIGEIRRNDAAIIFATTTPVLHSGSSPDNTGTGVNIKYSNDWVVQYNEAAKRLAAEENITVNDLYALMLQDKNYYKCEDSLHLTEEGYKLCAEQAAKLILEKL</sequence>
<dbReference type="InterPro" id="IPR013830">
    <property type="entry name" value="SGNH_hydro"/>
</dbReference>
<evidence type="ECO:0000313" key="3">
    <source>
        <dbReference type="Proteomes" id="UP000309676"/>
    </source>
</evidence>
<dbReference type="AlphaFoldDB" id="A0A5R9GGG3"/>
<accession>A0A5R9GGG3</accession>
<dbReference type="SUPFAM" id="SSF52266">
    <property type="entry name" value="SGNH hydrolase"/>
    <property type="match status" value="1"/>
</dbReference>
<dbReference type="InterPro" id="IPR036514">
    <property type="entry name" value="SGNH_hydro_sf"/>
</dbReference>
<dbReference type="EMBL" id="VCIW01000007">
    <property type="protein sequence ID" value="TLS51813.1"/>
    <property type="molecule type" value="Genomic_DNA"/>
</dbReference>
<proteinExistence type="predicted"/>
<reference evidence="2 3" key="1">
    <citation type="submission" date="2019-05" db="EMBL/GenBank/DDBJ databases">
        <authorList>
            <person name="Narsing Rao M.P."/>
            <person name="Li W.J."/>
        </authorList>
    </citation>
    <scope>NUCLEOTIDE SEQUENCE [LARGE SCALE GENOMIC DNA]</scope>
    <source>
        <strain evidence="2 3">SYSU_K30003</strain>
    </source>
</reference>
<feature type="domain" description="SGNH hydrolase-type esterase" evidence="1">
    <location>
        <begin position="58"/>
        <end position="181"/>
    </location>
</feature>
<dbReference type="Proteomes" id="UP000309676">
    <property type="component" value="Unassembled WGS sequence"/>
</dbReference>